<dbReference type="EMBL" id="CABPSB010000016">
    <property type="protein sequence ID" value="VVE37834.1"/>
    <property type="molecule type" value="Genomic_DNA"/>
</dbReference>
<protein>
    <submittedName>
        <fullName evidence="2">Uncharacterized protein</fullName>
    </submittedName>
</protein>
<gene>
    <name evidence="2" type="ORF">PAN31108_03979</name>
</gene>
<evidence type="ECO:0000256" key="1">
    <source>
        <dbReference type="SAM" id="MobiDB-lite"/>
    </source>
</evidence>
<dbReference type="Proteomes" id="UP000406256">
    <property type="component" value="Unassembled WGS sequence"/>
</dbReference>
<keyword evidence="3" id="KW-1185">Reference proteome</keyword>
<sequence>MTPGTDSETVKPAAKPWPAGRRPGLYPLCNKA</sequence>
<name>A0A5E4XNH5_9BURK</name>
<feature type="region of interest" description="Disordered" evidence="1">
    <location>
        <begin position="1"/>
        <end position="32"/>
    </location>
</feature>
<proteinExistence type="predicted"/>
<evidence type="ECO:0000313" key="3">
    <source>
        <dbReference type="Proteomes" id="UP000406256"/>
    </source>
</evidence>
<organism evidence="2 3">
    <name type="scientific">Pandoraea anhela</name>
    <dbReference type="NCBI Taxonomy" id="2508295"/>
    <lineage>
        <taxon>Bacteria</taxon>
        <taxon>Pseudomonadati</taxon>
        <taxon>Pseudomonadota</taxon>
        <taxon>Betaproteobacteria</taxon>
        <taxon>Burkholderiales</taxon>
        <taxon>Burkholderiaceae</taxon>
        <taxon>Pandoraea</taxon>
    </lineage>
</organism>
<dbReference type="AlphaFoldDB" id="A0A5E4XNH5"/>
<evidence type="ECO:0000313" key="2">
    <source>
        <dbReference type="EMBL" id="VVE37834.1"/>
    </source>
</evidence>
<accession>A0A5E4XNH5</accession>
<reference evidence="2 3" key="1">
    <citation type="submission" date="2019-08" db="EMBL/GenBank/DDBJ databases">
        <authorList>
            <person name="Peeters C."/>
        </authorList>
    </citation>
    <scope>NUCLEOTIDE SEQUENCE [LARGE SCALE GENOMIC DNA]</scope>
    <source>
        <strain evidence="2 3">LMG 31108</strain>
    </source>
</reference>